<feature type="domain" description="AAA+ ATPase" evidence="2">
    <location>
        <begin position="1299"/>
        <end position="1452"/>
    </location>
</feature>
<dbReference type="Gene3D" id="3.40.50.300">
    <property type="entry name" value="P-loop containing nucleotide triphosphate hydrolases"/>
    <property type="match status" value="1"/>
</dbReference>
<reference evidence="3 4" key="1">
    <citation type="submission" date="2019-08" db="EMBL/GenBank/DDBJ databases">
        <title>Deep-cultivation of Planctomycetes and their phenomic and genomic characterization uncovers novel biology.</title>
        <authorList>
            <person name="Wiegand S."/>
            <person name="Jogler M."/>
            <person name="Boedeker C."/>
            <person name="Pinto D."/>
            <person name="Vollmers J."/>
            <person name="Rivas-Marin E."/>
            <person name="Kohn T."/>
            <person name="Peeters S.H."/>
            <person name="Heuer A."/>
            <person name="Rast P."/>
            <person name="Oberbeckmann S."/>
            <person name="Bunk B."/>
            <person name="Jeske O."/>
            <person name="Meyerdierks A."/>
            <person name="Storesund J.E."/>
            <person name="Kallscheuer N."/>
            <person name="Luecker S."/>
            <person name="Lage O.M."/>
            <person name="Pohl T."/>
            <person name="Merkel B.J."/>
            <person name="Hornburger P."/>
            <person name="Mueller R.-W."/>
            <person name="Bruemmer F."/>
            <person name="Labrenz M."/>
            <person name="Spormann A.M."/>
            <person name="Op den Camp H."/>
            <person name="Overmann J."/>
            <person name="Amann R."/>
            <person name="Jetten M.S.M."/>
            <person name="Mascher T."/>
            <person name="Medema M.H."/>
            <person name="Devos D.P."/>
            <person name="Kaster A.-K."/>
            <person name="Ovreas L."/>
            <person name="Rohde M."/>
            <person name="Galperin M.Y."/>
            <person name="Jogler C."/>
        </authorList>
    </citation>
    <scope>NUCLEOTIDE SEQUENCE [LARGE SCALE GENOMIC DNA]</scope>
    <source>
        <strain evidence="3 4">FC18</strain>
    </source>
</reference>
<dbReference type="EMBL" id="CP042912">
    <property type="protein sequence ID" value="QEG21756.1"/>
    <property type="molecule type" value="Genomic_DNA"/>
</dbReference>
<keyword evidence="4" id="KW-1185">Reference proteome</keyword>
<accession>A0A5B9PB65</accession>
<gene>
    <name evidence="3" type="ORF">MFFC18_16150</name>
</gene>
<dbReference type="SMART" id="SM00382">
    <property type="entry name" value="AAA"/>
    <property type="match status" value="1"/>
</dbReference>
<sequence length="1803" mass="203990">MPPTETQPDSQSDPNEPTLERGTYEIIQNRLKSHSAELDARLQKLNNERRNVFGAIPTELVSKQRITTEHNCTARDIVPIGDKFLFGYNVHMGLKSVTELPDVFSVYRFEDGSFHEESLDLLSDKQFGVDFHALYKYYKDTRFAKFHVSGPYLYLVFRTGKSLTDIKTFKFLMQGDKLKYIDNRSDHEVKYPPQHEFKWKRTTREFHRGGLHPHISIEDRVYIETVGGDLTVKIEDNTEDGSGIYAEPVDDPDQTLDDAEIFYAIVGNIILMKIKPFKEEQFRYVIYNEKTQTAQRLDSIAESCIFLPEDHGLIFANGYYLQTGQSKIFDNGLTNLAFERRIASPNGEDYLYAFYNQSTGDYALLMYNVIEQRVDTPILCNGFSIFDNGHLIYFKADEEPQKHHAIQIWQTPFVADESASSEQTDSYIFKIGNKEIVRAMAEAHEIMTLIDQEDSYANLYVDIVKRSSDILDSNFWLSDEQTFNLAEPVEAIREAATAAVDEFEKVVRVRSNTAKQYKETAKAAKEVVRNATSGRFDNIDRFVQALSSLRTVRGQVISLKELKYVDLAAVESLESEISENADRLSHKCVEFLLDDAALAPYQQRVAEQNDSIDELKTGVEAKVLDEAIVQVGNELEMLIEIVSNLKIDDPTQRTRIIDNISAIYSSLNSTRASIKKKSQELFSVEGKAEFNSQIKLVSQAVVNYLDVCDTPEKCDEYLTKMMVQVEEIEGRFAEFDEFVVQLAEKREEIYAAFDTKKLQLVEARNRRATALMAAADRILKGIRNRVANFDSVDEINSYFSSDLMIDKVRDIVSELEELEESVKVDDIQSRLKTVREDTIRQLRDKNELYVDGQNIIQFGTHKFSVNVQPLDLTTVIKDGDMHFHLSGTNYFETATSPELNATKPVWDQTVVSENRDVYRAEYLAYQMLRSPDLDLKKLFKADDEKRLETVSQFMAPRYSEGYIKGVHDHDANLILSQLLKMHLDLGLLKYSPKSRAKAAMYWLELGELSPGVKQAWEDKLASLGAATKLFGGLKEREDYINKLRAEILAGEGDIDFQPVDTTAVDTVDARSKKLSSLQNDHRLENVATVSETAEYLYEQLASGGKWPSSKAATELGDRFTDFIAKKKGGNQLAETLGSDSLSIQERFEIACGWVGAFVESNAKTDPHLRDYIEETAAILIEGNADHRKMLDMKTVVEIEGMLGDHRVVDSKIYELDYHEFMLRLAKFETNTVPAYEAYTHLKKEIVDQRREELRLGEFKPRVLTSFVRNKLINDTYLPMIGANLAKQMGVVGEEKRTDLMGLLLLISPPGYGKTTLMEYVANRLGITFMKINGPAIGHQVTSLDPNEAPNASAREEVEKLNLALEMGDNVMIYLDDIQHCNPEFLQKFISLCDATRRIEGVFGGKTKTYDLRGRKVAVVMAGNPYTESGEKFQIPDMLASRADTYNLGDVIGGNADSFELSYLENCLTSNSTLARLNSKSREDVYRVIKMAASKGAPSESLAGNYSVEEVNEFVSVMRKLLKVRDVVLHVNQLYIESAAQADDYRTEPAFKLQGSYRDMNKIAEQIRPVMNDEELLTLIRSHYNNQAQTLTTGAQANLLKLKELMGELEGEELERWEDIKRTFQRNLLLSGASEDDGLGRVIAQMTTVSDGLISIKKAVESGMNQMITASSADPSAERMTTAVSELEKFNKTLTGIKKLMKDGIKTQGSAVVAPATNPVANVHDKGVDPIEVEVINKVPTIFLDIIRNQFRVLQTWMDPILAMAEALPEARGIRDAARVTELNYSELLEKIQKFKEENPGDIE</sequence>
<dbReference type="Pfam" id="PF12458">
    <property type="entry name" value="DUF3686"/>
    <property type="match status" value="1"/>
</dbReference>
<name>A0A5B9PB65_9BACT</name>
<dbReference type="Proteomes" id="UP000322214">
    <property type="component" value="Chromosome"/>
</dbReference>
<proteinExistence type="predicted"/>
<dbReference type="STRING" id="980251.GCA_001642875_03216"/>
<dbReference type="InterPro" id="IPR003593">
    <property type="entry name" value="AAA+_ATPase"/>
</dbReference>
<evidence type="ECO:0000259" key="2">
    <source>
        <dbReference type="SMART" id="SM00382"/>
    </source>
</evidence>
<dbReference type="GO" id="GO:0016887">
    <property type="term" value="F:ATP hydrolysis activity"/>
    <property type="evidence" value="ECO:0007669"/>
    <property type="project" value="InterPro"/>
</dbReference>
<dbReference type="Pfam" id="PF00004">
    <property type="entry name" value="AAA"/>
    <property type="match status" value="1"/>
</dbReference>
<dbReference type="InterPro" id="IPR003959">
    <property type="entry name" value="ATPase_AAA_core"/>
</dbReference>
<evidence type="ECO:0000313" key="4">
    <source>
        <dbReference type="Proteomes" id="UP000322214"/>
    </source>
</evidence>
<dbReference type="KEGG" id="mff:MFFC18_16150"/>
<dbReference type="InterPro" id="IPR027417">
    <property type="entry name" value="P-loop_NTPase"/>
</dbReference>
<dbReference type="Pfam" id="PF25472">
    <property type="entry name" value="DUF7902"/>
    <property type="match status" value="1"/>
</dbReference>
<dbReference type="InterPro" id="IPR020958">
    <property type="entry name" value="DUF3686"/>
</dbReference>
<dbReference type="OrthoDB" id="9814769at2"/>
<feature type="compositionally biased region" description="Polar residues" evidence="1">
    <location>
        <begin position="1"/>
        <end position="15"/>
    </location>
</feature>
<evidence type="ECO:0000256" key="1">
    <source>
        <dbReference type="SAM" id="MobiDB-lite"/>
    </source>
</evidence>
<dbReference type="InterPro" id="IPR057224">
    <property type="entry name" value="DUF7902"/>
</dbReference>
<dbReference type="RefSeq" id="WP_075085435.1">
    <property type="nucleotide sequence ID" value="NZ_CP042912.1"/>
</dbReference>
<organism evidence="3 4">
    <name type="scientific">Mariniblastus fucicola</name>
    <dbReference type="NCBI Taxonomy" id="980251"/>
    <lineage>
        <taxon>Bacteria</taxon>
        <taxon>Pseudomonadati</taxon>
        <taxon>Planctomycetota</taxon>
        <taxon>Planctomycetia</taxon>
        <taxon>Pirellulales</taxon>
        <taxon>Pirellulaceae</taxon>
        <taxon>Mariniblastus</taxon>
    </lineage>
</organism>
<protein>
    <submittedName>
        <fullName evidence="3">ATPase involved in DNA repair</fullName>
    </submittedName>
</protein>
<feature type="region of interest" description="Disordered" evidence="1">
    <location>
        <begin position="1"/>
        <end position="20"/>
    </location>
</feature>
<dbReference type="SUPFAM" id="SSF52540">
    <property type="entry name" value="P-loop containing nucleoside triphosphate hydrolases"/>
    <property type="match status" value="1"/>
</dbReference>
<evidence type="ECO:0000313" key="3">
    <source>
        <dbReference type="EMBL" id="QEG21756.1"/>
    </source>
</evidence>
<dbReference type="GO" id="GO:0005524">
    <property type="term" value="F:ATP binding"/>
    <property type="evidence" value="ECO:0007669"/>
    <property type="project" value="InterPro"/>
</dbReference>